<sequence>MFDAKDEIIDGPTIGNYSESIVRNHSIIDVEYNQMDTESNMTYVHGTLMTSDYDVSQRSAVFTATPPTHDFLALGESKTYICQAEENSKIITTHWVIPMSVDTYNSVQKSYTGIKGFVSMNASVMEIFNMQADFAGTYMCVGYGENSTISRQMELETTKLSKLGFSLRITIGLSAFGSVISILLLTVLVCKIKHLMNSKIKRGRVKPNSKKTVHFNVDELNLITKRISQSDYSSASKNTFLIDKVSMNSSDNDSVSTKKDDGDFDTLPRSENGDCRMNENHITSVPILMVNGTTADVDMDSRGDKIDSPKMERSPPRFQVIGPTKTTQDEKETRF</sequence>
<protein>
    <submittedName>
        <fullName evidence="3">Uncharacterized protein</fullName>
    </submittedName>
</protein>
<keyword evidence="2" id="KW-0812">Transmembrane</keyword>
<organism evidence="3">
    <name type="scientific">Magallana gigas</name>
    <name type="common">Pacific oyster</name>
    <name type="synonym">Crassostrea gigas</name>
    <dbReference type="NCBI Taxonomy" id="29159"/>
    <lineage>
        <taxon>Eukaryota</taxon>
        <taxon>Metazoa</taxon>
        <taxon>Spiralia</taxon>
        <taxon>Lophotrochozoa</taxon>
        <taxon>Mollusca</taxon>
        <taxon>Bivalvia</taxon>
        <taxon>Autobranchia</taxon>
        <taxon>Pteriomorphia</taxon>
        <taxon>Ostreida</taxon>
        <taxon>Ostreoidea</taxon>
        <taxon>Ostreidae</taxon>
        <taxon>Magallana</taxon>
    </lineage>
</organism>
<gene>
    <name evidence="3" type="ORF">CGI_10028450</name>
</gene>
<evidence type="ECO:0000256" key="2">
    <source>
        <dbReference type="SAM" id="Phobius"/>
    </source>
</evidence>
<proteinExistence type="predicted"/>
<dbReference type="EMBL" id="JH816866">
    <property type="protein sequence ID" value="EKC41703.1"/>
    <property type="molecule type" value="Genomic_DNA"/>
</dbReference>
<dbReference type="PROSITE" id="PS50835">
    <property type="entry name" value="IG_LIKE"/>
    <property type="match status" value="1"/>
</dbReference>
<feature type="region of interest" description="Disordered" evidence="1">
    <location>
        <begin position="295"/>
        <end position="335"/>
    </location>
</feature>
<dbReference type="InParanoid" id="K1R7E0"/>
<feature type="compositionally biased region" description="Basic and acidic residues" evidence="1">
    <location>
        <begin position="256"/>
        <end position="277"/>
    </location>
</feature>
<evidence type="ECO:0000313" key="3">
    <source>
        <dbReference type="EMBL" id="EKC41703.1"/>
    </source>
</evidence>
<reference evidence="3" key="1">
    <citation type="journal article" date="2012" name="Nature">
        <title>The oyster genome reveals stress adaptation and complexity of shell formation.</title>
        <authorList>
            <person name="Zhang G."/>
            <person name="Fang X."/>
            <person name="Guo X."/>
            <person name="Li L."/>
            <person name="Luo R."/>
            <person name="Xu F."/>
            <person name="Yang P."/>
            <person name="Zhang L."/>
            <person name="Wang X."/>
            <person name="Qi H."/>
            <person name="Xiong Z."/>
            <person name="Que H."/>
            <person name="Xie Y."/>
            <person name="Holland P.W."/>
            <person name="Paps J."/>
            <person name="Zhu Y."/>
            <person name="Wu F."/>
            <person name="Chen Y."/>
            <person name="Wang J."/>
            <person name="Peng C."/>
            <person name="Meng J."/>
            <person name="Yang L."/>
            <person name="Liu J."/>
            <person name="Wen B."/>
            <person name="Zhang N."/>
            <person name="Huang Z."/>
            <person name="Zhu Q."/>
            <person name="Feng Y."/>
            <person name="Mount A."/>
            <person name="Hedgecock D."/>
            <person name="Xu Z."/>
            <person name="Liu Y."/>
            <person name="Domazet-Loso T."/>
            <person name="Du Y."/>
            <person name="Sun X."/>
            <person name="Zhang S."/>
            <person name="Liu B."/>
            <person name="Cheng P."/>
            <person name="Jiang X."/>
            <person name="Li J."/>
            <person name="Fan D."/>
            <person name="Wang W."/>
            <person name="Fu W."/>
            <person name="Wang T."/>
            <person name="Wang B."/>
            <person name="Zhang J."/>
            <person name="Peng Z."/>
            <person name="Li Y."/>
            <person name="Li N."/>
            <person name="Wang J."/>
            <person name="Chen M."/>
            <person name="He Y."/>
            <person name="Tan F."/>
            <person name="Song X."/>
            <person name="Zheng Q."/>
            <person name="Huang R."/>
            <person name="Yang H."/>
            <person name="Du X."/>
            <person name="Chen L."/>
            <person name="Yang M."/>
            <person name="Gaffney P.M."/>
            <person name="Wang S."/>
            <person name="Luo L."/>
            <person name="She Z."/>
            <person name="Ming Y."/>
            <person name="Huang W."/>
            <person name="Zhang S."/>
            <person name="Huang B."/>
            <person name="Zhang Y."/>
            <person name="Qu T."/>
            <person name="Ni P."/>
            <person name="Miao G."/>
            <person name="Wang J."/>
            <person name="Wang Q."/>
            <person name="Steinberg C.E."/>
            <person name="Wang H."/>
            <person name="Li N."/>
            <person name="Qian L."/>
            <person name="Zhang G."/>
            <person name="Li Y."/>
            <person name="Yang H."/>
            <person name="Liu X."/>
            <person name="Wang J."/>
            <person name="Yin Y."/>
            <person name="Wang J."/>
        </authorList>
    </citation>
    <scope>NUCLEOTIDE SEQUENCE [LARGE SCALE GENOMIC DNA]</scope>
    <source>
        <strain evidence="3">05x7-T-G4-1.051#20</strain>
    </source>
</reference>
<keyword evidence="2" id="KW-1133">Transmembrane helix</keyword>
<keyword evidence="2" id="KW-0472">Membrane</keyword>
<name>K1R7E0_MAGGI</name>
<dbReference type="InterPro" id="IPR036179">
    <property type="entry name" value="Ig-like_dom_sf"/>
</dbReference>
<dbReference type="AlphaFoldDB" id="K1R7E0"/>
<evidence type="ECO:0000256" key="1">
    <source>
        <dbReference type="SAM" id="MobiDB-lite"/>
    </source>
</evidence>
<dbReference type="HOGENOM" id="CLU_829622_0_0_1"/>
<accession>K1R7E0</accession>
<dbReference type="InterPro" id="IPR007110">
    <property type="entry name" value="Ig-like_dom"/>
</dbReference>
<feature type="region of interest" description="Disordered" evidence="1">
    <location>
        <begin position="248"/>
        <end position="277"/>
    </location>
</feature>
<feature type="transmembrane region" description="Helical" evidence="2">
    <location>
        <begin position="169"/>
        <end position="192"/>
    </location>
</feature>
<dbReference type="SUPFAM" id="SSF48726">
    <property type="entry name" value="Immunoglobulin"/>
    <property type="match status" value="1"/>
</dbReference>
<feature type="compositionally biased region" description="Basic and acidic residues" evidence="1">
    <location>
        <begin position="299"/>
        <end position="315"/>
    </location>
</feature>